<proteinExistence type="predicted"/>
<organism evidence="4 5">
    <name type="scientific">Citricoccus muralis</name>
    <dbReference type="NCBI Taxonomy" id="169134"/>
    <lineage>
        <taxon>Bacteria</taxon>
        <taxon>Bacillati</taxon>
        <taxon>Actinomycetota</taxon>
        <taxon>Actinomycetes</taxon>
        <taxon>Micrococcales</taxon>
        <taxon>Micrococcaceae</taxon>
        <taxon>Citricoccus</taxon>
    </lineage>
</organism>
<evidence type="ECO:0000313" key="5">
    <source>
        <dbReference type="Proteomes" id="UP001219037"/>
    </source>
</evidence>
<feature type="transmembrane region" description="Helical" evidence="2">
    <location>
        <begin position="66"/>
        <end position="86"/>
    </location>
</feature>
<name>A0ABY8H4R2_9MICC</name>
<keyword evidence="2" id="KW-0472">Membrane</keyword>
<protein>
    <submittedName>
        <fullName evidence="4">DUF4129 domain-containing protein</fullName>
    </submittedName>
</protein>
<dbReference type="EMBL" id="CP121252">
    <property type="protein sequence ID" value="WFP15642.1"/>
    <property type="molecule type" value="Genomic_DNA"/>
</dbReference>
<feature type="region of interest" description="Disordered" evidence="1">
    <location>
        <begin position="204"/>
        <end position="225"/>
    </location>
</feature>
<keyword evidence="2" id="KW-1133">Transmembrane helix</keyword>
<evidence type="ECO:0000259" key="3">
    <source>
        <dbReference type="Pfam" id="PF13559"/>
    </source>
</evidence>
<dbReference type="Pfam" id="PF13559">
    <property type="entry name" value="DUF4129"/>
    <property type="match status" value="1"/>
</dbReference>
<accession>A0ABY8H4R2</accession>
<dbReference type="Proteomes" id="UP001219037">
    <property type="component" value="Chromosome"/>
</dbReference>
<feature type="domain" description="Protein-glutamine gamma-glutamyltransferase-like C-terminal" evidence="3">
    <location>
        <begin position="134"/>
        <end position="201"/>
    </location>
</feature>
<reference evidence="4 5" key="1">
    <citation type="submission" date="2023-04" db="EMBL/GenBank/DDBJ databases">
        <title>Funneling lignin-derived compounds into biodiesel using alkali-halophilic Citricoccus sp. P2.</title>
        <authorList>
            <person name="Luo C.-B."/>
        </authorList>
    </citation>
    <scope>NUCLEOTIDE SEQUENCE [LARGE SCALE GENOMIC DNA]</scope>
    <source>
        <strain evidence="4 5">P2</strain>
    </source>
</reference>
<keyword evidence="2" id="KW-0812">Transmembrane</keyword>
<evidence type="ECO:0000256" key="1">
    <source>
        <dbReference type="SAM" id="MobiDB-lite"/>
    </source>
</evidence>
<sequence length="225" mass="24885">MTLFLAARAAEIPWTPDRDEARRTILHELSQQEYAEQRPNPLAEWLEAAWHALVGWLAGVEGGAGLPAWLIVAAVIVLTVVLLLWLRPRFGVRRSGDDDRAGVVDAALTAEQYREAGDTAIRESRASDAVLAYFRAILRQGQNRVLLPERASLTATGASATLGEVFPEHRARLDESAGWFNDVAYGHRGASIDQAKRLAELERELRVASPSRPSSRHTPRQVVPR</sequence>
<dbReference type="RefSeq" id="WP_278156552.1">
    <property type="nucleotide sequence ID" value="NZ_CP121252.1"/>
</dbReference>
<dbReference type="InterPro" id="IPR025403">
    <property type="entry name" value="TgpA-like_C"/>
</dbReference>
<keyword evidence="5" id="KW-1185">Reference proteome</keyword>
<evidence type="ECO:0000313" key="4">
    <source>
        <dbReference type="EMBL" id="WFP15642.1"/>
    </source>
</evidence>
<evidence type="ECO:0000256" key="2">
    <source>
        <dbReference type="SAM" id="Phobius"/>
    </source>
</evidence>
<gene>
    <name evidence="4" type="ORF">P8192_09530</name>
</gene>